<evidence type="ECO:0000259" key="1">
    <source>
        <dbReference type="PROSITE" id="PS51186"/>
    </source>
</evidence>
<accession>A0A933SGQ5</accession>
<dbReference type="PANTHER" id="PTHR43792:SF13">
    <property type="entry name" value="ACETYLTRANSFERASE"/>
    <property type="match status" value="1"/>
</dbReference>
<dbReference type="InterPro" id="IPR016181">
    <property type="entry name" value="Acyl_CoA_acyltransferase"/>
</dbReference>
<dbReference type="Pfam" id="PF13302">
    <property type="entry name" value="Acetyltransf_3"/>
    <property type="match status" value="1"/>
</dbReference>
<dbReference type="GO" id="GO:0016747">
    <property type="term" value="F:acyltransferase activity, transferring groups other than amino-acyl groups"/>
    <property type="evidence" value="ECO:0007669"/>
    <property type="project" value="InterPro"/>
</dbReference>
<dbReference type="PANTHER" id="PTHR43792">
    <property type="entry name" value="GNAT FAMILY, PUTATIVE (AFU_ORTHOLOGUE AFUA_3G00765)-RELATED-RELATED"/>
    <property type="match status" value="1"/>
</dbReference>
<dbReference type="InterPro" id="IPR000182">
    <property type="entry name" value="GNAT_dom"/>
</dbReference>
<proteinExistence type="predicted"/>
<gene>
    <name evidence="2" type="ORF">HZA61_16085</name>
</gene>
<protein>
    <submittedName>
        <fullName evidence="2">GNAT family N-acetyltransferase</fullName>
    </submittedName>
</protein>
<reference evidence="2" key="1">
    <citation type="submission" date="2020-07" db="EMBL/GenBank/DDBJ databases">
        <title>Huge and variable diversity of episymbiotic CPR bacteria and DPANN archaea in groundwater ecosystems.</title>
        <authorList>
            <person name="He C.Y."/>
            <person name="Keren R."/>
            <person name="Whittaker M."/>
            <person name="Farag I.F."/>
            <person name="Doudna J."/>
            <person name="Cate J.H.D."/>
            <person name="Banfield J.F."/>
        </authorList>
    </citation>
    <scope>NUCLEOTIDE SEQUENCE</scope>
    <source>
        <strain evidence="2">NC_groundwater_1813_Pr3_B-0.1um_71_17</strain>
    </source>
</reference>
<organism evidence="2 3">
    <name type="scientific">Eiseniibacteriota bacterium</name>
    <dbReference type="NCBI Taxonomy" id="2212470"/>
    <lineage>
        <taxon>Bacteria</taxon>
        <taxon>Candidatus Eiseniibacteriota</taxon>
    </lineage>
</organism>
<dbReference type="Gene3D" id="3.40.630.30">
    <property type="match status" value="1"/>
</dbReference>
<feature type="domain" description="N-acetyltransferase" evidence="1">
    <location>
        <begin position="22"/>
        <end position="177"/>
    </location>
</feature>
<dbReference type="AlphaFoldDB" id="A0A933SGQ5"/>
<sequence>MASSLSTHRMTTERLDLVAGTLALAEAELAGDGGFAALLGVVVPPSWPPGEYDRTAIEYLRDRMREGGEACAGWYSWYAIERATGTLVAAGGYFGPPVDGVVEIGYSVLPEVQRRGIATEMARALVTRAFAHPLVRTVRAHTYDTNPASIRVLERCGFARRGPGESPGAVEFRIERPS</sequence>
<dbReference type="PROSITE" id="PS51186">
    <property type="entry name" value="GNAT"/>
    <property type="match status" value="1"/>
</dbReference>
<dbReference type="Proteomes" id="UP000696931">
    <property type="component" value="Unassembled WGS sequence"/>
</dbReference>
<dbReference type="EMBL" id="JACRIW010000115">
    <property type="protein sequence ID" value="MBI5171006.1"/>
    <property type="molecule type" value="Genomic_DNA"/>
</dbReference>
<dbReference type="SUPFAM" id="SSF55729">
    <property type="entry name" value="Acyl-CoA N-acyltransferases (Nat)"/>
    <property type="match status" value="1"/>
</dbReference>
<evidence type="ECO:0000313" key="3">
    <source>
        <dbReference type="Proteomes" id="UP000696931"/>
    </source>
</evidence>
<name>A0A933SGQ5_UNCEI</name>
<dbReference type="CDD" id="cd04301">
    <property type="entry name" value="NAT_SF"/>
    <property type="match status" value="1"/>
</dbReference>
<dbReference type="InterPro" id="IPR051531">
    <property type="entry name" value="N-acetyltransferase"/>
</dbReference>
<evidence type="ECO:0000313" key="2">
    <source>
        <dbReference type="EMBL" id="MBI5171006.1"/>
    </source>
</evidence>
<comment type="caution">
    <text evidence="2">The sequence shown here is derived from an EMBL/GenBank/DDBJ whole genome shotgun (WGS) entry which is preliminary data.</text>
</comment>